<feature type="chain" id="PRO_5045769093" description="Lipoprotein" evidence="1">
    <location>
        <begin position="17"/>
        <end position="242"/>
    </location>
</feature>
<evidence type="ECO:0000313" key="2">
    <source>
        <dbReference type="EMBL" id="MFB9530135.1"/>
    </source>
</evidence>
<proteinExistence type="predicted"/>
<name>A0ABV5Q3S3_9ACTN</name>
<keyword evidence="3" id="KW-1185">Reference proteome</keyword>
<keyword evidence="1" id="KW-0732">Signal</keyword>
<accession>A0ABV5Q3S3</accession>
<dbReference type="Proteomes" id="UP001589646">
    <property type="component" value="Unassembled WGS sequence"/>
</dbReference>
<comment type="caution">
    <text evidence="2">The sequence shown here is derived from an EMBL/GenBank/DDBJ whole genome shotgun (WGS) entry which is preliminary data.</text>
</comment>
<protein>
    <recommendedName>
        <fullName evidence="4">Lipoprotein</fullName>
    </recommendedName>
</protein>
<dbReference type="PROSITE" id="PS51257">
    <property type="entry name" value="PROKAR_LIPOPROTEIN"/>
    <property type="match status" value="1"/>
</dbReference>
<reference evidence="2 3" key="1">
    <citation type="submission" date="2024-09" db="EMBL/GenBank/DDBJ databases">
        <authorList>
            <person name="Sun Q."/>
            <person name="Mori K."/>
        </authorList>
    </citation>
    <scope>NUCLEOTIDE SEQUENCE [LARGE SCALE GENOMIC DNA]</scope>
    <source>
        <strain evidence="2 3">JCM 3323</strain>
    </source>
</reference>
<dbReference type="RefSeq" id="WP_346125141.1">
    <property type="nucleotide sequence ID" value="NZ_BAAAXC010000015.1"/>
</dbReference>
<dbReference type="EMBL" id="JBHMCE010000008">
    <property type="protein sequence ID" value="MFB9530135.1"/>
    <property type="molecule type" value="Genomic_DNA"/>
</dbReference>
<evidence type="ECO:0000256" key="1">
    <source>
        <dbReference type="SAM" id="SignalP"/>
    </source>
</evidence>
<gene>
    <name evidence="2" type="ORF">ACFFRN_26340</name>
</gene>
<organism evidence="2 3">
    <name type="scientific">Nonomuraea roseola</name>
    <dbReference type="NCBI Taxonomy" id="46179"/>
    <lineage>
        <taxon>Bacteria</taxon>
        <taxon>Bacillati</taxon>
        <taxon>Actinomycetota</taxon>
        <taxon>Actinomycetes</taxon>
        <taxon>Streptosporangiales</taxon>
        <taxon>Streptosporangiaceae</taxon>
        <taxon>Nonomuraea</taxon>
    </lineage>
</organism>
<sequence length="242" mass="25703">MTRAWVAVLSVASALAAGCGAVGTPGLSMEAAHACHGEDVPLDVLKRGRPATELGQDGREALKGTGVGPVGDLAAWRIVEDGTDRLTLVRQLERPDVREQGTTFTHALLKVERFGPRGADGRPGWHLRTSTRCDLRRKMDALGVADLTLDPARPLARTQGTVHLLVTERACASGRAAEGRVRVFSREETPQEVRLIIGVEPQGGAQTCQGSPATPFAVELDAPLGDRVLKDVGVYPAREIGP</sequence>
<evidence type="ECO:0008006" key="4">
    <source>
        <dbReference type="Google" id="ProtNLM"/>
    </source>
</evidence>
<feature type="signal peptide" evidence="1">
    <location>
        <begin position="1"/>
        <end position="16"/>
    </location>
</feature>
<evidence type="ECO:0000313" key="3">
    <source>
        <dbReference type="Proteomes" id="UP001589646"/>
    </source>
</evidence>